<dbReference type="RefSeq" id="WP_344811081.1">
    <property type="nucleotide sequence ID" value="NZ_BAAAYX010000002.1"/>
</dbReference>
<comment type="caution">
    <text evidence="2">The sequence shown here is derived from an EMBL/GenBank/DDBJ whole genome shotgun (WGS) entry which is preliminary data.</text>
</comment>
<gene>
    <name evidence="2" type="ORF">GCM10022204_09140</name>
</gene>
<dbReference type="InterPro" id="IPR024072">
    <property type="entry name" value="DHFR-like_dom_sf"/>
</dbReference>
<organism evidence="2 3">
    <name type="scientific">Microlunatus aurantiacus</name>
    <dbReference type="NCBI Taxonomy" id="446786"/>
    <lineage>
        <taxon>Bacteria</taxon>
        <taxon>Bacillati</taxon>
        <taxon>Actinomycetota</taxon>
        <taxon>Actinomycetes</taxon>
        <taxon>Propionibacteriales</taxon>
        <taxon>Propionibacteriaceae</taxon>
        <taxon>Microlunatus</taxon>
    </lineage>
</organism>
<dbReference type="SUPFAM" id="SSF53597">
    <property type="entry name" value="Dihydrofolate reductase-like"/>
    <property type="match status" value="1"/>
</dbReference>
<dbReference type="Proteomes" id="UP001500051">
    <property type="component" value="Unassembled WGS sequence"/>
</dbReference>
<reference evidence="3" key="1">
    <citation type="journal article" date="2019" name="Int. J. Syst. Evol. Microbiol.">
        <title>The Global Catalogue of Microorganisms (GCM) 10K type strain sequencing project: providing services to taxonomists for standard genome sequencing and annotation.</title>
        <authorList>
            <consortium name="The Broad Institute Genomics Platform"/>
            <consortium name="The Broad Institute Genome Sequencing Center for Infectious Disease"/>
            <person name="Wu L."/>
            <person name="Ma J."/>
        </authorList>
    </citation>
    <scope>NUCLEOTIDE SEQUENCE [LARGE SCALE GENOMIC DNA]</scope>
    <source>
        <strain evidence="3">JCM 16548</strain>
    </source>
</reference>
<evidence type="ECO:0000259" key="1">
    <source>
        <dbReference type="Pfam" id="PF01872"/>
    </source>
</evidence>
<evidence type="ECO:0000313" key="2">
    <source>
        <dbReference type="EMBL" id="GAA3695522.1"/>
    </source>
</evidence>
<dbReference type="EMBL" id="BAAAYX010000002">
    <property type="protein sequence ID" value="GAA3695522.1"/>
    <property type="molecule type" value="Genomic_DNA"/>
</dbReference>
<accession>A0ABP7CVJ9</accession>
<sequence>MAKIIVIEYVTLDGIVEDPDGRGGTARGGWAFRFGPERLAGDKFDLGPILQTGAVLFGRRTWEHFSRLWPQRLDAFSTAMNTLPKYVVTRSGPDLTVWANSRRLTGEVVEGARRLAATRDVVVIGSLGVVRDLASAGAVDEYRLLAVPTFLGEGERLFTGTVDLDLVRVASDGALTLSVYRPRPAATPG</sequence>
<keyword evidence="3" id="KW-1185">Reference proteome</keyword>
<evidence type="ECO:0000313" key="3">
    <source>
        <dbReference type="Proteomes" id="UP001500051"/>
    </source>
</evidence>
<dbReference type="Gene3D" id="3.40.430.10">
    <property type="entry name" value="Dihydrofolate Reductase, subunit A"/>
    <property type="match status" value="1"/>
</dbReference>
<dbReference type="Pfam" id="PF01872">
    <property type="entry name" value="RibD_C"/>
    <property type="match status" value="1"/>
</dbReference>
<protein>
    <submittedName>
        <fullName evidence="2">Dihydrofolate reductase family protein</fullName>
    </submittedName>
</protein>
<feature type="domain" description="Bacterial bifunctional deaminase-reductase C-terminal" evidence="1">
    <location>
        <begin position="3"/>
        <end position="167"/>
    </location>
</feature>
<name>A0ABP7CVJ9_9ACTN</name>
<dbReference type="InterPro" id="IPR002734">
    <property type="entry name" value="RibDG_C"/>
</dbReference>
<proteinExistence type="predicted"/>